<dbReference type="EMBL" id="CP043450">
    <property type="protein sequence ID" value="QEM12941.1"/>
    <property type="molecule type" value="Genomic_DNA"/>
</dbReference>
<dbReference type="OrthoDB" id="10020707at2"/>
<gene>
    <name evidence="1" type="ORF">DEO27_023995</name>
</gene>
<dbReference type="AlphaFoldDB" id="A0A5C1I806"/>
<name>A0A5C1I806_9SPHI</name>
<reference evidence="1" key="1">
    <citation type="submission" date="2019-08" db="EMBL/GenBank/DDBJ databases">
        <title>Comparative genome analysis confer to the adaptation heavy metal polluted environment.</title>
        <authorList>
            <person name="Li Y."/>
        </authorList>
    </citation>
    <scope>NUCLEOTIDE SEQUENCE [LARGE SCALE GENOMIC DNA]</scope>
    <source>
        <strain evidence="1">P1</strain>
    </source>
</reference>
<evidence type="ECO:0000313" key="1">
    <source>
        <dbReference type="EMBL" id="QEM12941.1"/>
    </source>
</evidence>
<dbReference type="KEGG" id="mrub:DEO27_023995"/>
<proteinExistence type="predicted"/>
<organism evidence="1 2">
    <name type="scientific">Mucilaginibacter rubeus</name>
    <dbReference type="NCBI Taxonomy" id="2027860"/>
    <lineage>
        <taxon>Bacteria</taxon>
        <taxon>Pseudomonadati</taxon>
        <taxon>Bacteroidota</taxon>
        <taxon>Sphingobacteriia</taxon>
        <taxon>Sphingobacteriales</taxon>
        <taxon>Sphingobacteriaceae</taxon>
        <taxon>Mucilaginibacter</taxon>
    </lineage>
</organism>
<dbReference type="RefSeq" id="WP_112574872.1">
    <property type="nucleotide sequence ID" value="NZ_CP043450.1"/>
</dbReference>
<evidence type="ECO:0000313" key="2">
    <source>
        <dbReference type="Proteomes" id="UP000251402"/>
    </source>
</evidence>
<keyword evidence="2" id="KW-1185">Reference proteome</keyword>
<protein>
    <submittedName>
        <fullName evidence="1">Uncharacterized protein</fullName>
    </submittedName>
</protein>
<accession>A0A5C1I806</accession>
<dbReference type="Proteomes" id="UP000251402">
    <property type="component" value="Chromosome"/>
</dbReference>
<sequence length="411" mass="46839">MDIPFSNYKGGLKQLNTDFKFPFMRDVFDTIFSKFNDLHDMYEKLKKEGVNTIVTAAGTEFNFGKRNRRFAGGGDLPSNRYFTICSEADFNDFGTLRDEMYAYYSGASGIIPEIFDPKVDAWLTDYLIAEKFFTEEDARYPYYFCTCLLETETDSNKKLLHDYNDLSLNTKSAITYGIRQIIADIDKIIDLRLPDTQDWFFKTFVNLELENTEAAAKKSGIHYLGKGTVNSFEELLPSIMSLEIGGGDIFGQAVGAWLRSNGANGLIFPSARSTCENKVYNGTVTDYKGWILVLYKDAPPPEEKNLFGNKATWKDKDHDHIKVKHIANGEERGSISIRGAKEWSLLNFDLEKQIAKGKQISPAARMTGSINFEITQAVNYILDNQAKEKQLWFHDTDTVDFIRWCEEIGRS</sequence>